<evidence type="ECO:0000313" key="3">
    <source>
        <dbReference type="RefSeq" id="XP_032822562.1"/>
    </source>
</evidence>
<dbReference type="InterPro" id="IPR051044">
    <property type="entry name" value="MAG_DAG_Lipase"/>
</dbReference>
<evidence type="ECO:0000259" key="1">
    <source>
        <dbReference type="Pfam" id="PF12146"/>
    </source>
</evidence>
<dbReference type="KEGG" id="pmrn:116949391"/>
<dbReference type="RefSeq" id="XP_032822563.1">
    <property type="nucleotide sequence ID" value="XM_032966672.1"/>
</dbReference>
<dbReference type="CTD" id="11343"/>
<sequence length="294" mass="32933">MMSPGEAWEDVPEPFITNGDGLRLHCHYWEPDLGQGGELRGLVCVMHGAGEHCGRYDELAKTLTRHSLLVFGHDHVGHGRSTRVRLADIHVDMHVRDCLQHVRRVRGTHPRLPCFLLGHSLGGAVSMLAACERTTEFAGVVLIAPLLKMSEEFATPCKVLMAKFFSCICPNFPLGSLDPSLLSRDAREVEDYASDPLVYHGRVRVAFAVRLLHTVSLLARLMPSVSWPFLLLHGSRDQLCDPAGSQMLYDQAASTDKTIRMYEGAYHVLHRELPDVKEAVLREIQQWIMARLPD</sequence>
<reference evidence="3 4" key="1">
    <citation type="submission" date="2025-04" db="UniProtKB">
        <authorList>
            <consortium name="RefSeq"/>
        </authorList>
    </citation>
    <scope>IDENTIFICATION</scope>
    <source>
        <tissue evidence="3 4">Sperm</tissue>
    </source>
</reference>
<keyword evidence="2" id="KW-1185">Reference proteome</keyword>
<dbReference type="InterPro" id="IPR029058">
    <property type="entry name" value="AB_hydrolase_fold"/>
</dbReference>
<feature type="domain" description="Serine aminopeptidase S33" evidence="1">
    <location>
        <begin position="38"/>
        <end position="273"/>
    </location>
</feature>
<dbReference type="PANTHER" id="PTHR11614">
    <property type="entry name" value="PHOSPHOLIPASE-RELATED"/>
    <property type="match status" value="1"/>
</dbReference>
<organism evidence="2 3">
    <name type="scientific">Petromyzon marinus</name>
    <name type="common">Sea lamprey</name>
    <dbReference type="NCBI Taxonomy" id="7757"/>
    <lineage>
        <taxon>Eukaryota</taxon>
        <taxon>Metazoa</taxon>
        <taxon>Chordata</taxon>
        <taxon>Craniata</taxon>
        <taxon>Vertebrata</taxon>
        <taxon>Cyclostomata</taxon>
        <taxon>Hyperoartia</taxon>
        <taxon>Petromyzontiformes</taxon>
        <taxon>Petromyzontidae</taxon>
        <taxon>Petromyzon</taxon>
    </lineage>
</organism>
<name>A0AAJ7X679_PETMA</name>
<protein>
    <submittedName>
        <fullName evidence="3 4">Monoglyceride lipase-like</fullName>
    </submittedName>
</protein>
<dbReference type="Proteomes" id="UP001318040">
    <property type="component" value="Chromosome 36"/>
</dbReference>
<proteinExistence type="predicted"/>
<dbReference type="RefSeq" id="XP_032822562.1">
    <property type="nucleotide sequence ID" value="XM_032966671.1"/>
</dbReference>
<evidence type="ECO:0000313" key="2">
    <source>
        <dbReference type="Proteomes" id="UP001318040"/>
    </source>
</evidence>
<evidence type="ECO:0000313" key="4">
    <source>
        <dbReference type="RefSeq" id="XP_032822563.1"/>
    </source>
</evidence>
<dbReference type="AlphaFoldDB" id="A0AAJ7X679"/>
<gene>
    <name evidence="3 4" type="primary">LOC116949391</name>
</gene>
<dbReference type="Pfam" id="PF12146">
    <property type="entry name" value="Hydrolase_4"/>
    <property type="match status" value="1"/>
</dbReference>
<dbReference type="InterPro" id="IPR022742">
    <property type="entry name" value="Hydrolase_4"/>
</dbReference>
<accession>A0AAJ7X679</accession>
<dbReference type="SUPFAM" id="SSF53474">
    <property type="entry name" value="alpha/beta-Hydrolases"/>
    <property type="match status" value="1"/>
</dbReference>
<dbReference type="FunFam" id="3.40.50.1820:FF:000117">
    <property type="entry name" value="Monoglyceride lipase, putative"/>
    <property type="match status" value="1"/>
</dbReference>
<dbReference type="Gene3D" id="3.40.50.1820">
    <property type="entry name" value="alpha/beta hydrolase"/>
    <property type="match status" value="1"/>
</dbReference>